<feature type="domain" description="Glycoside hydrolase family 5" evidence="5">
    <location>
        <begin position="2"/>
        <end position="164"/>
    </location>
</feature>
<name>A0ABS9J2P1_9FLAO</name>
<evidence type="ECO:0000259" key="5">
    <source>
        <dbReference type="Pfam" id="PF00150"/>
    </source>
</evidence>
<comment type="caution">
    <text evidence="7">The sequence shown here is derived from an EMBL/GenBank/DDBJ whole genome shotgun (WGS) entry which is preliminary data.</text>
</comment>
<dbReference type="Pfam" id="PF18962">
    <property type="entry name" value="Por_Secre_tail"/>
    <property type="match status" value="1"/>
</dbReference>
<evidence type="ECO:0000256" key="2">
    <source>
        <dbReference type="ARBA" id="ARBA00022801"/>
    </source>
</evidence>
<organism evidence="7 8">
    <name type="scientific">Joostella atrarenae</name>
    <dbReference type="NCBI Taxonomy" id="679257"/>
    <lineage>
        <taxon>Bacteria</taxon>
        <taxon>Pseudomonadati</taxon>
        <taxon>Bacteroidota</taxon>
        <taxon>Flavobacteriia</taxon>
        <taxon>Flavobacteriales</taxon>
        <taxon>Flavobacteriaceae</taxon>
        <taxon>Joostella</taxon>
    </lineage>
</organism>
<dbReference type="InterPro" id="IPR001547">
    <property type="entry name" value="Glyco_hydro_5"/>
</dbReference>
<keyword evidence="8" id="KW-1185">Reference proteome</keyword>
<keyword evidence="3 4" id="KW-0326">Glycosidase</keyword>
<sequence>MKQFWQVVAPRYKDNPNVIYEITNEPLFNFTEYYNINQGDYYNTNGTSFKNDLLEIYDQVRADAPERQVIMFSFNGIHQSTMENAINAYRNDIDWDKTSVGYHMYQQDNGQLPRKLSRNYRMICTEWDYANSGHSYVKTVDGYEENSQTLELYQHSWLDWSSWNDVSLNSIDNYLIPDATSKGYKWWNVAPTSNKKITFRAKGTSGTENVRVLVNNQVVQNFSLSNQLDNYTTTTPLTGDVKLEFTNNSSGSTNVHTDYLAFGDMIKDSEDMVENTGVFQNGSCGGILSDELNCNGYINYGNFTSSEGSGELYNIVVRARGTQGDEVLQISVGSVLIDEVILSSTMADYTFSSDLNGNVKVDFINDAGSRDVQIDHVRLGSVTHEAEGMPIHTGIWNPSESKCNGMFSEWIHCGGYIVFPSNSASQSLSTNDFVKSLNANLYPNPVKLHTAFTISINGEVSNNISIEVYDALGHTLFVNQFKNKQSLKLITPSALNIRKKGLYFVRINNVTKKLIVN</sequence>
<dbReference type="EMBL" id="JAETXX010000003">
    <property type="protein sequence ID" value="MCF8714691.1"/>
    <property type="molecule type" value="Genomic_DNA"/>
</dbReference>
<dbReference type="Gene3D" id="3.20.20.80">
    <property type="entry name" value="Glycosidases"/>
    <property type="match status" value="1"/>
</dbReference>
<keyword evidence="2 4" id="KW-0378">Hydrolase</keyword>
<dbReference type="PROSITE" id="PS00659">
    <property type="entry name" value="GLYCOSYL_HYDROL_F5"/>
    <property type="match status" value="1"/>
</dbReference>
<reference evidence="7 8" key="1">
    <citation type="submission" date="2021-01" db="EMBL/GenBank/DDBJ databases">
        <title>Genome sequencing of Joostella atrarenae M1-2 (= KCTC 23194).</title>
        <authorList>
            <person name="Zakaria M.R."/>
            <person name="Lam M.Q."/>
            <person name="Chong C.S."/>
        </authorList>
    </citation>
    <scope>NUCLEOTIDE SEQUENCE [LARGE SCALE GENOMIC DNA]</scope>
    <source>
        <strain evidence="7 8">M1-2</strain>
    </source>
</reference>
<evidence type="ECO:0000256" key="3">
    <source>
        <dbReference type="ARBA" id="ARBA00023295"/>
    </source>
</evidence>
<comment type="similarity">
    <text evidence="4">Belongs to the glycosyl hydrolase 5 (cellulase A) family.</text>
</comment>
<dbReference type="InterPro" id="IPR018087">
    <property type="entry name" value="Glyco_hydro_5_CS"/>
</dbReference>
<accession>A0ABS9J2P1</accession>
<dbReference type="NCBIfam" id="TIGR04183">
    <property type="entry name" value="Por_Secre_tail"/>
    <property type="match status" value="1"/>
</dbReference>
<proteinExistence type="inferred from homology"/>
<dbReference type="InterPro" id="IPR026444">
    <property type="entry name" value="Secre_tail"/>
</dbReference>
<dbReference type="SUPFAM" id="SSF51445">
    <property type="entry name" value="(Trans)glycosidases"/>
    <property type="match status" value="1"/>
</dbReference>
<dbReference type="RefSeq" id="WP_236958654.1">
    <property type="nucleotide sequence ID" value="NZ_JAETXX010000003.1"/>
</dbReference>
<dbReference type="InterPro" id="IPR017853">
    <property type="entry name" value="GH"/>
</dbReference>
<feature type="domain" description="Secretion system C-terminal sorting" evidence="6">
    <location>
        <begin position="441"/>
        <end position="516"/>
    </location>
</feature>
<evidence type="ECO:0000256" key="4">
    <source>
        <dbReference type="RuleBase" id="RU361153"/>
    </source>
</evidence>
<dbReference type="Pfam" id="PF00150">
    <property type="entry name" value="Cellulase"/>
    <property type="match status" value="1"/>
</dbReference>
<dbReference type="Proteomes" id="UP000829517">
    <property type="component" value="Unassembled WGS sequence"/>
</dbReference>
<evidence type="ECO:0000313" key="8">
    <source>
        <dbReference type="Proteomes" id="UP000829517"/>
    </source>
</evidence>
<gene>
    <name evidence="7" type="ORF">JM658_07595</name>
</gene>
<evidence type="ECO:0000256" key="1">
    <source>
        <dbReference type="ARBA" id="ARBA00022729"/>
    </source>
</evidence>
<dbReference type="Gene3D" id="2.60.60.40">
    <property type="match status" value="2"/>
</dbReference>
<protein>
    <submittedName>
        <fullName evidence="7">T9SS type A sorting domain-containing protein</fullName>
    </submittedName>
</protein>
<evidence type="ECO:0000259" key="6">
    <source>
        <dbReference type="Pfam" id="PF18962"/>
    </source>
</evidence>
<evidence type="ECO:0000313" key="7">
    <source>
        <dbReference type="EMBL" id="MCF8714691.1"/>
    </source>
</evidence>
<keyword evidence="1" id="KW-0732">Signal</keyword>